<evidence type="ECO:0000313" key="1">
    <source>
        <dbReference type="EMBL" id="JAE13245.1"/>
    </source>
</evidence>
<proteinExistence type="predicted"/>
<name>A0A0A9FJQ6_ARUDO</name>
<sequence>MKISPKIVFLTEVMGRINPHRNENIPSWHVLKVVYMLHGFVLMWIDKS</sequence>
<dbReference type="EMBL" id="GBRH01184651">
    <property type="protein sequence ID" value="JAE13245.1"/>
    <property type="molecule type" value="Transcribed_RNA"/>
</dbReference>
<organism evidence="1">
    <name type="scientific">Arundo donax</name>
    <name type="common">Giant reed</name>
    <name type="synonym">Donax arundinaceus</name>
    <dbReference type="NCBI Taxonomy" id="35708"/>
    <lineage>
        <taxon>Eukaryota</taxon>
        <taxon>Viridiplantae</taxon>
        <taxon>Streptophyta</taxon>
        <taxon>Embryophyta</taxon>
        <taxon>Tracheophyta</taxon>
        <taxon>Spermatophyta</taxon>
        <taxon>Magnoliopsida</taxon>
        <taxon>Liliopsida</taxon>
        <taxon>Poales</taxon>
        <taxon>Poaceae</taxon>
        <taxon>PACMAD clade</taxon>
        <taxon>Arundinoideae</taxon>
        <taxon>Arundineae</taxon>
        <taxon>Arundo</taxon>
    </lineage>
</organism>
<accession>A0A0A9FJQ6</accession>
<reference evidence="1" key="1">
    <citation type="submission" date="2014-09" db="EMBL/GenBank/DDBJ databases">
        <authorList>
            <person name="Magalhaes I.L.F."/>
            <person name="Oliveira U."/>
            <person name="Santos F.R."/>
            <person name="Vidigal T.H.D.A."/>
            <person name="Brescovit A.D."/>
            <person name="Santos A.J."/>
        </authorList>
    </citation>
    <scope>NUCLEOTIDE SEQUENCE</scope>
    <source>
        <tissue evidence="1">Shoot tissue taken approximately 20 cm above the soil surface</tissue>
    </source>
</reference>
<protein>
    <submittedName>
        <fullName evidence="1">Uncharacterized protein</fullName>
    </submittedName>
</protein>
<reference evidence="1" key="2">
    <citation type="journal article" date="2015" name="Data Brief">
        <title>Shoot transcriptome of the giant reed, Arundo donax.</title>
        <authorList>
            <person name="Barrero R.A."/>
            <person name="Guerrero F.D."/>
            <person name="Moolhuijzen P."/>
            <person name="Goolsby J.A."/>
            <person name="Tidwell J."/>
            <person name="Bellgard S.E."/>
            <person name="Bellgard M.I."/>
        </authorList>
    </citation>
    <scope>NUCLEOTIDE SEQUENCE</scope>
    <source>
        <tissue evidence="1">Shoot tissue taken approximately 20 cm above the soil surface</tissue>
    </source>
</reference>
<dbReference type="AlphaFoldDB" id="A0A0A9FJQ6"/>